<dbReference type="Proteomes" id="UP000645828">
    <property type="component" value="Unassembled WGS sequence"/>
</dbReference>
<sequence length="149" mass="16510">MYQTIPPTPPWQSHLILWSPEIAEEEDIFHLVGELKHGASRLLKVVIASMWLGSSIAQMGTEAQAAKLVPEKGAVILECTYNPSELKSYSQQNATECRYSLNFQKTRKSIQLVIYTSELVDSAMSSCALREPTLSGTLEGGVPKPRSSW</sequence>
<protein>
    <submittedName>
        <fullName evidence="1">(raccoon dog) hypothetical protein</fullName>
    </submittedName>
</protein>
<comment type="caution">
    <text evidence="1">The sequence shown here is derived from an EMBL/GenBank/DDBJ whole genome shotgun (WGS) entry which is preliminary data.</text>
</comment>
<evidence type="ECO:0000313" key="1">
    <source>
        <dbReference type="EMBL" id="CAD7691468.1"/>
    </source>
</evidence>
<dbReference type="AlphaFoldDB" id="A0A811ZQW8"/>
<reference evidence="1" key="1">
    <citation type="submission" date="2020-12" db="EMBL/GenBank/DDBJ databases">
        <authorList>
            <consortium name="Molecular Ecology Group"/>
        </authorList>
    </citation>
    <scope>NUCLEOTIDE SEQUENCE</scope>
    <source>
        <strain evidence="1">TBG_1078</strain>
    </source>
</reference>
<evidence type="ECO:0000313" key="2">
    <source>
        <dbReference type="Proteomes" id="UP000645828"/>
    </source>
</evidence>
<name>A0A811ZQW8_NYCPR</name>
<accession>A0A811ZQW8</accession>
<gene>
    <name evidence="1" type="ORF">NYPRO_LOCUS24262</name>
</gene>
<organism evidence="1 2">
    <name type="scientific">Nyctereutes procyonoides</name>
    <name type="common">Raccoon dog</name>
    <name type="synonym">Canis procyonoides</name>
    <dbReference type="NCBI Taxonomy" id="34880"/>
    <lineage>
        <taxon>Eukaryota</taxon>
        <taxon>Metazoa</taxon>
        <taxon>Chordata</taxon>
        <taxon>Craniata</taxon>
        <taxon>Vertebrata</taxon>
        <taxon>Euteleostomi</taxon>
        <taxon>Mammalia</taxon>
        <taxon>Eutheria</taxon>
        <taxon>Laurasiatheria</taxon>
        <taxon>Carnivora</taxon>
        <taxon>Caniformia</taxon>
        <taxon>Canidae</taxon>
        <taxon>Nyctereutes</taxon>
    </lineage>
</organism>
<proteinExistence type="predicted"/>
<keyword evidence="2" id="KW-1185">Reference proteome</keyword>
<dbReference type="EMBL" id="CAJHUB010000774">
    <property type="protein sequence ID" value="CAD7691468.1"/>
    <property type="molecule type" value="Genomic_DNA"/>
</dbReference>